<name>A0A9D1UZR4_9BACT</name>
<dbReference type="InterPro" id="IPR035952">
    <property type="entry name" value="Rhomboid-like_sf"/>
</dbReference>
<evidence type="ECO:0000259" key="9">
    <source>
        <dbReference type="Pfam" id="PF01694"/>
    </source>
</evidence>
<keyword evidence="11" id="KW-0645">Protease</keyword>
<evidence type="ECO:0000256" key="7">
    <source>
        <dbReference type="SAM" id="MobiDB-lite"/>
    </source>
</evidence>
<dbReference type="EMBL" id="DXFT01000093">
    <property type="protein sequence ID" value="HIX03421.1"/>
    <property type="molecule type" value="Genomic_DNA"/>
</dbReference>
<dbReference type="SUPFAM" id="SSF144091">
    <property type="entry name" value="Rhomboid-like"/>
    <property type="match status" value="1"/>
</dbReference>
<sequence length="306" mass="35315">MYYRSYGPDFSGGIRGGFRDSFRNGSALTRLIYINCGMFLGITLLYIPFLLMGYKGIYYDMLLEWLGVPADPGYLLYRPWTVVTYMFTHFGFLHLLFNMLWLYWFGKFFLGYFRERQLVGVYLLGGIAGAALFILCYNIFPYFDRITRLSSWAIGASASVMAIVFAVCTYLPQQRIYLFLIGPVKLIYLALFTVIIDLLSIQSGNAGGHIAHLGGAAFGWLFACNIRRGRDWATWITRPYDWWKRKKSPRRKMHVKYRRPQGSPGAGASQKQQSERINEILDKISRSGYESLTSEEKELLFRSGRH</sequence>
<dbReference type="Proteomes" id="UP000824202">
    <property type="component" value="Unassembled WGS sequence"/>
</dbReference>
<feature type="region of interest" description="Disordered" evidence="7">
    <location>
        <begin position="251"/>
        <end position="274"/>
    </location>
</feature>
<dbReference type="GO" id="GO:0006508">
    <property type="term" value="P:proteolysis"/>
    <property type="evidence" value="ECO:0007669"/>
    <property type="project" value="UniProtKB-KW"/>
</dbReference>
<gene>
    <name evidence="11" type="ORF">H9863_04795</name>
</gene>
<evidence type="ECO:0000256" key="6">
    <source>
        <dbReference type="ARBA" id="ARBA00023136"/>
    </source>
</evidence>
<evidence type="ECO:0000313" key="11">
    <source>
        <dbReference type="EMBL" id="HIX03421.1"/>
    </source>
</evidence>
<feature type="transmembrane region" description="Helical" evidence="8">
    <location>
        <begin position="118"/>
        <end position="140"/>
    </location>
</feature>
<dbReference type="GO" id="GO:0016020">
    <property type="term" value="C:membrane"/>
    <property type="evidence" value="ECO:0007669"/>
    <property type="project" value="UniProtKB-SubCell"/>
</dbReference>
<keyword evidence="4 11" id="KW-0378">Hydrolase</keyword>
<feature type="transmembrane region" description="Helical" evidence="8">
    <location>
        <begin position="82"/>
        <end position="106"/>
    </location>
</feature>
<dbReference type="PANTHER" id="PTHR43731:SF14">
    <property type="entry name" value="PRESENILIN-ASSOCIATED RHOMBOID-LIKE PROTEIN, MITOCHONDRIAL"/>
    <property type="match status" value="1"/>
</dbReference>
<keyword evidence="5 8" id="KW-1133">Transmembrane helix</keyword>
<accession>A0A9D1UZR4</accession>
<keyword evidence="3 8" id="KW-0812">Transmembrane</keyword>
<evidence type="ECO:0000313" key="12">
    <source>
        <dbReference type="Proteomes" id="UP000824202"/>
    </source>
</evidence>
<dbReference type="InterPro" id="IPR046483">
    <property type="entry name" value="DUF6576"/>
</dbReference>
<dbReference type="InterPro" id="IPR022764">
    <property type="entry name" value="Peptidase_S54_rhomboid_dom"/>
</dbReference>
<reference evidence="11" key="2">
    <citation type="submission" date="2021-04" db="EMBL/GenBank/DDBJ databases">
        <authorList>
            <person name="Gilroy R."/>
        </authorList>
    </citation>
    <scope>NUCLEOTIDE SEQUENCE</scope>
    <source>
        <strain evidence="11">23274</strain>
    </source>
</reference>
<evidence type="ECO:0000256" key="1">
    <source>
        <dbReference type="ARBA" id="ARBA00004141"/>
    </source>
</evidence>
<feature type="transmembrane region" description="Helical" evidence="8">
    <location>
        <begin position="178"/>
        <end position="200"/>
    </location>
</feature>
<proteinExistence type="inferred from homology"/>
<dbReference type="AlphaFoldDB" id="A0A9D1UZR4"/>
<feature type="transmembrane region" description="Helical" evidence="8">
    <location>
        <begin position="206"/>
        <end position="223"/>
    </location>
</feature>
<comment type="subcellular location">
    <subcellularLocation>
        <location evidence="1">Membrane</location>
        <topology evidence="1">Multi-pass membrane protein</topology>
    </subcellularLocation>
</comment>
<dbReference type="GO" id="GO:0004252">
    <property type="term" value="F:serine-type endopeptidase activity"/>
    <property type="evidence" value="ECO:0007669"/>
    <property type="project" value="InterPro"/>
</dbReference>
<organism evidence="11 12">
    <name type="scientific">Candidatus Odoribacter faecigallinarum</name>
    <dbReference type="NCBI Taxonomy" id="2838706"/>
    <lineage>
        <taxon>Bacteria</taxon>
        <taxon>Pseudomonadati</taxon>
        <taxon>Bacteroidota</taxon>
        <taxon>Bacteroidia</taxon>
        <taxon>Bacteroidales</taxon>
        <taxon>Odoribacteraceae</taxon>
        <taxon>Odoribacter</taxon>
    </lineage>
</organism>
<reference evidence="11" key="1">
    <citation type="journal article" date="2021" name="PeerJ">
        <title>Extensive microbial diversity within the chicken gut microbiome revealed by metagenomics and culture.</title>
        <authorList>
            <person name="Gilroy R."/>
            <person name="Ravi A."/>
            <person name="Getino M."/>
            <person name="Pursley I."/>
            <person name="Horton D.L."/>
            <person name="Alikhan N.F."/>
            <person name="Baker D."/>
            <person name="Gharbi K."/>
            <person name="Hall N."/>
            <person name="Watson M."/>
            <person name="Adriaenssens E.M."/>
            <person name="Foster-Nyarko E."/>
            <person name="Jarju S."/>
            <person name="Secka A."/>
            <person name="Antonio M."/>
            <person name="Oren A."/>
            <person name="Chaudhuri R.R."/>
            <person name="La Ragione R."/>
            <person name="Hildebrand F."/>
            <person name="Pallen M.J."/>
        </authorList>
    </citation>
    <scope>NUCLEOTIDE SEQUENCE</scope>
    <source>
        <strain evidence="11">23274</strain>
    </source>
</reference>
<evidence type="ECO:0000256" key="4">
    <source>
        <dbReference type="ARBA" id="ARBA00022801"/>
    </source>
</evidence>
<evidence type="ECO:0000259" key="10">
    <source>
        <dbReference type="Pfam" id="PF20216"/>
    </source>
</evidence>
<comment type="similarity">
    <text evidence="2">Belongs to the peptidase S54 family.</text>
</comment>
<evidence type="ECO:0000256" key="3">
    <source>
        <dbReference type="ARBA" id="ARBA00022692"/>
    </source>
</evidence>
<feature type="domain" description="Peptidase S54 rhomboid" evidence="9">
    <location>
        <begin position="79"/>
        <end position="224"/>
    </location>
</feature>
<dbReference type="PANTHER" id="PTHR43731">
    <property type="entry name" value="RHOMBOID PROTEASE"/>
    <property type="match status" value="1"/>
</dbReference>
<feature type="domain" description="DUF6576" evidence="10">
    <location>
        <begin position="270"/>
        <end position="300"/>
    </location>
</feature>
<evidence type="ECO:0000256" key="8">
    <source>
        <dbReference type="SAM" id="Phobius"/>
    </source>
</evidence>
<dbReference type="Pfam" id="PF01694">
    <property type="entry name" value="Rhomboid"/>
    <property type="match status" value="1"/>
</dbReference>
<protein>
    <submittedName>
        <fullName evidence="11">Rhomboid family intramembrane serine protease</fullName>
        <ecNumber evidence="11">3.4.21.105</ecNumber>
    </submittedName>
</protein>
<dbReference type="InterPro" id="IPR050925">
    <property type="entry name" value="Rhomboid_protease_S54"/>
</dbReference>
<evidence type="ECO:0000256" key="2">
    <source>
        <dbReference type="ARBA" id="ARBA00009045"/>
    </source>
</evidence>
<feature type="transmembrane region" description="Helical" evidence="8">
    <location>
        <begin position="152"/>
        <end position="171"/>
    </location>
</feature>
<keyword evidence="6 8" id="KW-0472">Membrane</keyword>
<evidence type="ECO:0000256" key="5">
    <source>
        <dbReference type="ARBA" id="ARBA00022989"/>
    </source>
</evidence>
<dbReference type="Pfam" id="PF20216">
    <property type="entry name" value="DUF6576"/>
    <property type="match status" value="1"/>
</dbReference>
<dbReference type="EC" id="3.4.21.105" evidence="11"/>
<dbReference type="Gene3D" id="1.20.1540.10">
    <property type="entry name" value="Rhomboid-like"/>
    <property type="match status" value="1"/>
</dbReference>
<feature type="transmembrane region" description="Helical" evidence="8">
    <location>
        <begin position="31"/>
        <end position="54"/>
    </location>
</feature>
<comment type="caution">
    <text evidence="11">The sequence shown here is derived from an EMBL/GenBank/DDBJ whole genome shotgun (WGS) entry which is preliminary data.</text>
</comment>